<comment type="catalytic activity">
    <reaction evidence="10">
        <text>GTP + succinate + CoA = succinyl-CoA + GDP + phosphate</text>
        <dbReference type="Rhea" id="RHEA:22120"/>
        <dbReference type="ChEBI" id="CHEBI:30031"/>
        <dbReference type="ChEBI" id="CHEBI:37565"/>
        <dbReference type="ChEBI" id="CHEBI:43474"/>
        <dbReference type="ChEBI" id="CHEBI:57287"/>
        <dbReference type="ChEBI" id="CHEBI:57292"/>
        <dbReference type="ChEBI" id="CHEBI:58189"/>
    </reaction>
</comment>
<evidence type="ECO:0000313" key="13">
    <source>
        <dbReference type="EMBL" id="NHQ75913.1"/>
    </source>
</evidence>
<dbReference type="GO" id="GO:0006099">
    <property type="term" value="P:tricarboxylic acid cycle"/>
    <property type="evidence" value="ECO:0007669"/>
    <property type="project" value="UniProtKB-UniRule"/>
</dbReference>
<dbReference type="FunFam" id="3.40.50.261:FF:000001">
    <property type="entry name" value="Succinate--CoA ligase [ADP-forming] subunit beta"/>
    <property type="match status" value="1"/>
</dbReference>
<dbReference type="InterPro" id="IPR017866">
    <property type="entry name" value="Succ-CoA_synthase_bsu_CS"/>
</dbReference>
<comment type="cofactor">
    <cofactor evidence="10">
        <name>Mg(2+)</name>
        <dbReference type="ChEBI" id="CHEBI:18420"/>
    </cofactor>
    <text evidence="10">Binds 1 Mg(2+) ion per subunit.</text>
</comment>
<evidence type="ECO:0000256" key="8">
    <source>
        <dbReference type="ARBA" id="ARBA00052241"/>
    </source>
</evidence>
<dbReference type="GO" id="GO:0004775">
    <property type="term" value="F:succinate-CoA ligase (ADP-forming) activity"/>
    <property type="evidence" value="ECO:0007669"/>
    <property type="project" value="UniProtKB-UniRule"/>
</dbReference>
<comment type="function">
    <text evidence="10">Succinyl-CoA synthetase functions in the citric acid cycle (TCA), coupling the hydrolysis of succinyl-CoA to the synthesis of either ATP or GTP and thus represents the only step of substrate-level phosphorylation in the TCA. The beta subunit provides nucleotide specificity of the enzyme and binds the substrate succinate, while the binding sites for coenzyme A and phosphate are found in the alpha subunit.</text>
</comment>
<evidence type="ECO:0000256" key="2">
    <source>
        <dbReference type="ARBA" id="ARBA00022532"/>
    </source>
</evidence>
<dbReference type="PANTHER" id="PTHR11815">
    <property type="entry name" value="SUCCINYL-COA SYNTHETASE BETA CHAIN"/>
    <property type="match status" value="1"/>
</dbReference>
<dbReference type="InterPro" id="IPR016102">
    <property type="entry name" value="Succinyl-CoA_synth-like"/>
</dbReference>
<feature type="binding site" evidence="10">
    <location>
        <position position="107"/>
    </location>
    <ligand>
        <name>ATP</name>
        <dbReference type="ChEBI" id="CHEBI:30616"/>
    </ligand>
</feature>
<comment type="catalytic activity">
    <reaction evidence="8">
        <text>(S)-malate + ATP + CoA = (S)-malyl-CoA + ADP + phosphate</text>
        <dbReference type="Rhea" id="RHEA:26193"/>
        <dbReference type="ChEBI" id="CHEBI:15589"/>
        <dbReference type="ChEBI" id="CHEBI:30616"/>
        <dbReference type="ChEBI" id="CHEBI:43474"/>
        <dbReference type="ChEBI" id="CHEBI:57287"/>
        <dbReference type="ChEBI" id="CHEBI:57317"/>
        <dbReference type="ChEBI" id="CHEBI:456216"/>
        <dbReference type="EC" id="6.2.1.9"/>
    </reaction>
</comment>
<name>A0A967BIA6_9RHOB</name>
<keyword evidence="2 10" id="KW-0816">Tricarboxylic acid cycle</keyword>
<keyword evidence="5 10" id="KW-0547">Nucleotide-binding</keyword>
<dbReference type="FunFam" id="3.30.470.20:FF:000002">
    <property type="entry name" value="Succinate--CoA ligase [ADP-forming] subunit beta"/>
    <property type="match status" value="1"/>
</dbReference>
<dbReference type="PIRSF" id="PIRSF001554">
    <property type="entry name" value="SucCS_beta"/>
    <property type="match status" value="1"/>
</dbReference>
<dbReference type="HAMAP" id="MF_00558">
    <property type="entry name" value="Succ_CoA_beta"/>
    <property type="match status" value="1"/>
</dbReference>
<dbReference type="NCBIfam" id="NF010647">
    <property type="entry name" value="PRK14046.1"/>
    <property type="match status" value="1"/>
</dbReference>
<dbReference type="FunFam" id="3.30.1490.20:FF:000002">
    <property type="entry name" value="Succinate--CoA ligase [ADP-forming] subunit beta"/>
    <property type="match status" value="1"/>
</dbReference>
<gene>
    <name evidence="10" type="primary">sucC</name>
    <name evidence="13" type="ORF">HAT86_15805</name>
</gene>
<keyword evidence="7 10" id="KW-0460">Magnesium</keyword>
<dbReference type="Pfam" id="PF00549">
    <property type="entry name" value="Ligase_CoA"/>
    <property type="match status" value="1"/>
</dbReference>
<feature type="domain" description="ATP-citrate synthase/succinyl-CoA ligase C-terminal" evidence="11">
    <location>
        <begin position="262"/>
        <end position="382"/>
    </location>
</feature>
<feature type="binding site" evidence="10">
    <location>
        <position position="264"/>
    </location>
    <ligand>
        <name>substrate</name>
        <note>ligand shared with subunit alpha</note>
    </ligand>
</feature>
<dbReference type="AlphaFoldDB" id="A0A967BIA6"/>
<dbReference type="GO" id="GO:0006104">
    <property type="term" value="P:succinyl-CoA metabolic process"/>
    <property type="evidence" value="ECO:0007669"/>
    <property type="project" value="TreeGrafter"/>
</dbReference>
<dbReference type="PROSITE" id="PS01217">
    <property type="entry name" value="SUCCINYL_COA_LIG_3"/>
    <property type="match status" value="1"/>
</dbReference>
<feature type="binding site" evidence="10">
    <location>
        <position position="99"/>
    </location>
    <ligand>
        <name>ATP</name>
        <dbReference type="ChEBI" id="CHEBI:30616"/>
    </ligand>
</feature>
<keyword evidence="6 10" id="KW-0067">ATP-binding</keyword>
<comment type="subunit">
    <text evidence="10">Heterotetramer of two alpha and two beta subunits.</text>
</comment>
<evidence type="ECO:0000259" key="11">
    <source>
        <dbReference type="Pfam" id="PF00549"/>
    </source>
</evidence>
<dbReference type="EMBL" id="JAAORB010000055">
    <property type="protein sequence ID" value="NHQ75913.1"/>
    <property type="molecule type" value="Genomic_DNA"/>
</dbReference>
<comment type="pathway">
    <text evidence="10">Carbohydrate metabolism; tricarboxylic acid cycle; succinate from succinyl-CoA (ligase route): step 1/1.</text>
</comment>
<comment type="caution">
    <text evidence="13">The sequence shown here is derived from an EMBL/GenBank/DDBJ whole genome shotgun (WGS) entry which is preliminary data.</text>
</comment>
<comment type="pathway">
    <text evidence="9">One-carbon metabolism; formaldehyde assimilation via serine pathway.</text>
</comment>
<feature type="domain" description="ATP-grasp fold succinyl-CoA synthetase-type" evidence="12">
    <location>
        <begin position="3"/>
        <end position="203"/>
    </location>
</feature>
<dbReference type="InterPro" id="IPR013815">
    <property type="entry name" value="ATP_grasp_subdomain_1"/>
</dbReference>
<dbReference type="GO" id="GO:0005829">
    <property type="term" value="C:cytosol"/>
    <property type="evidence" value="ECO:0007669"/>
    <property type="project" value="TreeGrafter"/>
</dbReference>
<dbReference type="Gene3D" id="3.30.1490.20">
    <property type="entry name" value="ATP-grasp fold, A domain"/>
    <property type="match status" value="1"/>
</dbReference>
<feature type="binding site" evidence="10">
    <location>
        <position position="213"/>
    </location>
    <ligand>
        <name>Mg(2+)</name>
        <dbReference type="ChEBI" id="CHEBI:18420"/>
    </ligand>
</feature>
<feature type="binding site" evidence="10">
    <location>
        <begin position="53"/>
        <end position="55"/>
    </location>
    <ligand>
        <name>ATP</name>
        <dbReference type="ChEBI" id="CHEBI:30616"/>
    </ligand>
</feature>
<dbReference type="SUPFAM" id="SSF56059">
    <property type="entry name" value="Glutathione synthetase ATP-binding domain-like"/>
    <property type="match status" value="1"/>
</dbReference>
<organism evidence="13 14">
    <name type="scientific">Roseovarius gahaiensis</name>
    <dbReference type="NCBI Taxonomy" id="2716691"/>
    <lineage>
        <taxon>Bacteria</taxon>
        <taxon>Pseudomonadati</taxon>
        <taxon>Pseudomonadota</taxon>
        <taxon>Alphaproteobacteria</taxon>
        <taxon>Rhodobacterales</taxon>
        <taxon>Roseobacteraceae</taxon>
        <taxon>Roseovarius</taxon>
    </lineage>
</organism>
<keyword evidence="4 10" id="KW-0479">Metal-binding</keyword>
<dbReference type="Gene3D" id="3.40.50.261">
    <property type="entry name" value="Succinyl-CoA synthetase domains"/>
    <property type="match status" value="1"/>
</dbReference>
<dbReference type="Pfam" id="PF08442">
    <property type="entry name" value="ATP-grasp_2"/>
    <property type="match status" value="1"/>
</dbReference>
<dbReference type="SUPFAM" id="SSF52210">
    <property type="entry name" value="Succinyl-CoA synthetase domains"/>
    <property type="match status" value="1"/>
</dbReference>
<dbReference type="InterPro" id="IPR005811">
    <property type="entry name" value="SUCC_ACL_C"/>
</dbReference>
<dbReference type="InterPro" id="IPR005809">
    <property type="entry name" value="Succ_CoA_ligase-like_bsu"/>
</dbReference>
<feature type="binding site" evidence="10">
    <location>
        <position position="102"/>
    </location>
    <ligand>
        <name>ATP</name>
        <dbReference type="ChEBI" id="CHEBI:30616"/>
    </ligand>
</feature>
<evidence type="ECO:0000256" key="10">
    <source>
        <dbReference type="HAMAP-Rule" id="MF_00558"/>
    </source>
</evidence>
<evidence type="ECO:0000256" key="3">
    <source>
        <dbReference type="ARBA" id="ARBA00022598"/>
    </source>
</evidence>
<evidence type="ECO:0000256" key="7">
    <source>
        <dbReference type="ARBA" id="ARBA00022842"/>
    </source>
</evidence>
<protein>
    <recommendedName>
        <fullName evidence="10">Succinate--CoA ligase [ADP-forming] subunit beta</fullName>
        <ecNumber evidence="10">6.2.1.5</ecNumber>
    </recommendedName>
    <alternativeName>
        <fullName evidence="10">Succinyl-CoA synthetase subunit beta</fullName>
        <shortName evidence="10">SCS-beta</shortName>
    </alternativeName>
</protein>
<sequence length="399" mass="43250">MDIHEYQAKELLANFGVYSPPGALAYSPEQAAYRSREIGGDRWVVKAQVHAGGRGKAGGVKLCNSDTEIQETCEELFGRKLVTHQTGPEGKGIYRVYIEGAVPIEREFYLGFVLDRTSQRVMIVASAEGGMEIEDISAKKPDSIVRATVEPAVGLQDFQCRQIAFKLGIDPALTAQMVRTLQGCYRAFREHDATMVEINPLVVTGDNRVLALDAKMTFDDNALFRHPQISELRDKSQEDARESRAADRGLSYVGLEGNIGCIVNGAGLAMATMDTIKLAGGEPANFLDIGGGATPERVAKAFRLVMSDGNVQAVLVNIFAGINRCDWVAEGVVQALQEVQVDVPVVVRLAGTNVEEGQKILAKSGLPVIRAGTLMEAAERVVSAWRKDQSENTTLRAAQ</sequence>
<dbReference type="InterPro" id="IPR013650">
    <property type="entry name" value="ATP-grasp_succ-CoA_synth-type"/>
</dbReference>
<comment type="caution">
    <text evidence="10">Lacks conserved residue(s) required for the propagation of feature annotation.</text>
</comment>
<keyword evidence="3 10" id="KW-0436">Ligase</keyword>
<evidence type="ECO:0000259" key="12">
    <source>
        <dbReference type="Pfam" id="PF08442"/>
    </source>
</evidence>
<reference evidence="13" key="1">
    <citation type="submission" date="2020-03" db="EMBL/GenBank/DDBJ databases">
        <title>Roseovarius gahaiensis sp. nov., isolated from Gahai Saline Lake, China.</title>
        <authorList>
            <person name="Sun X."/>
        </authorList>
    </citation>
    <scope>NUCLEOTIDE SEQUENCE</scope>
    <source>
        <strain evidence="13">GH877</strain>
    </source>
</reference>
<dbReference type="RefSeq" id="WP_167200122.1">
    <property type="nucleotide sequence ID" value="NZ_JAAORB010000055.1"/>
</dbReference>
<feature type="binding site" evidence="10">
    <location>
        <position position="46"/>
    </location>
    <ligand>
        <name>ATP</name>
        <dbReference type="ChEBI" id="CHEBI:30616"/>
    </ligand>
</feature>
<comment type="similarity">
    <text evidence="1 10">Belongs to the succinate/malate CoA ligase beta subunit family.</text>
</comment>
<dbReference type="GO" id="GO:0005524">
    <property type="term" value="F:ATP binding"/>
    <property type="evidence" value="ECO:0007669"/>
    <property type="project" value="UniProtKB-UniRule"/>
</dbReference>
<evidence type="ECO:0000313" key="14">
    <source>
        <dbReference type="Proteomes" id="UP000639775"/>
    </source>
</evidence>
<comment type="catalytic activity">
    <reaction evidence="10">
        <text>succinate + ATP + CoA = succinyl-CoA + ADP + phosphate</text>
        <dbReference type="Rhea" id="RHEA:17661"/>
        <dbReference type="ChEBI" id="CHEBI:30031"/>
        <dbReference type="ChEBI" id="CHEBI:30616"/>
        <dbReference type="ChEBI" id="CHEBI:43474"/>
        <dbReference type="ChEBI" id="CHEBI:57287"/>
        <dbReference type="ChEBI" id="CHEBI:57292"/>
        <dbReference type="ChEBI" id="CHEBI:456216"/>
        <dbReference type="EC" id="6.2.1.5"/>
    </reaction>
</comment>
<dbReference type="PANTHER" id="PTHR11815:SF10">
    <property type="entry name" value="SUCCINATE--COA LIGASE [GDP-FORMING] SUBUNIT BETA, MITOCHONDRIAL"/>
    <property type="match status" value="1"/>
</dbReference>
<evidence type="ECO:0000256" key="1">
    <source>
        <dbReference type="ARBA" id="ARBA00009182"/>
    </source>
</evidence>
<dbReference type="Proteomes" id="UP000639775">
    <property type="component" value="Unassembled WGS sequence"/>
</dbReference>
<dbReference type="NCBIfam" id="NF001913">
    <property type="entry name" value="PRK00696.1"/>
    <property type="match status" value="1"/>
</dbReference>
<dbReference type="NCBIfam" id="TIGR01016">
    <property type="entry name" value="sucCoAbeta"/>
    <property type="match status" value="1"/>
</dbReference>
<feature type="binding site" evidence="10">
    <location>
        <position position="199"/>
    </location>
    <ligand>
        <name>Mg(2+)</name>
        <dbReference type="ChEBI" id="CHEBI:18420"/>
    </ligand>
</feature>
<dbReference type="GO" id="GO:0000287">
    <property type="term" value="F:magnesium ion binding"/>
    <property type="evidence" value="ECO:0007669"/>
    <property type="project" value="UniProtKB-UniRule"/>
</dbReference>
<evidence type="ECO:0000256" key="9">
    <source>
        <dbReference type="ARBA" id="ARBA00060690"/>
    </source>
</evidence>
<dbReference type="EC" id="6.2.1.5" evidence="10"/>
<keyword evidence="14" id="KW-1185">Reference proteome</keyword>
<evidence type="ECO:0000256" key="5">
    <source>
        <dbReference type="ARBA" id="ARBA00022741"/>
    </source>
</evidence>
<evidence type="ECO:0000256" key="4">
    <source>
        <dbReference type="ARBA" id="ARBA00022723"/>
    </source>
</evidence>
<accession>A0A967BIA6</accession>
<dbReference type="GO" id="GO:0042709">
    <property type="term" value="C:succinate-CoA ligase complex"/>
    <property type="evidence" value="ECO:0007669"/>
    <property type="project" value="TreeGrafter"/>
</dbReference>
<dbReference type="Gene3D" id="3.30.470.20">
    <property type="entry name" value="ATP-grasp fold, B domain"/>
    <property type="match status" value="1"/>
</dbReference>
<proteinExistence type="inferred from homology"/>
<dbReference type="GO" id="GO:0050074">
    <property type="term" value="F:malate-CoA ligase activity"/>
    <property type="evidence" value="ECO:0007669"/>
    <property type="project" value="UniProtKB-EC"/>
</dbReference>
<evidence type="ECO:0000256" key="6">
    <source>
        <dbReference type="ARBA" id="ARBA00022840"/>
    </source>
</evidence>